<dbReference type="Pfam" id="PF21239">
    <property type="entry name" value="RLMM_N"/>
    <property type="match status" value="1"/>
</dbReference>
<protein>
    <recommendedName>
        <fullName evidence="6">Ribosomal RNA large subunit methyltransferase M</fullName>
        <ecNumber evidence="6">2.1.1.186</ecNumber>
    </recommendedName>
    <alternativeName>
        <fullName evidence="6">23S rRNA (cytidine2498-2'-O)-methyltransferase</fullName>
    </alternativeName>
    <alternativeName>
        <fullName evidence="6">23S rRNA 2'-O-ribose methyltransferase RlmM</fullName>
    </alternativeName>
</protein>
<evidence type="ECO:0000256" key="5">
    <source>
        <dbReference type="ARBA" id="ARBA00022691"/>
    </source>
</evidence>
<feature type="binding site" evidence="6 8">
    <location>
        <begin position="222"/>
        <end position="225"/>
    </location>
    <ligand>
        <name>S-adenosyl-L-methionine</name>
        <dbReference type="ChEBI" id="CHEBI:59789"/>
    </ligand>
</feature>
<gene>
    <name evidence="6" type="primary">rlmM</name>
    <name evidence="12" type="ORF">METUNv1_01548</name>
</gene>
<evidence type="ECO:0000256" key="8">
    <source>
        <dbReference type="PIRSR" id="PIRSR028774-2"/>
    </source>
</evidence>
<dbReference type="InterPro" id="IPR048646">
    <property type="entry name" value="RlmM_THUMP-like"/>
</dbReference>
<comment type="subcellular location">
    <subcellularLocation>
        <location evidence="6">Cytoplasm</location>
    </subcellularLocation>
</comment>
<dbReference type="EC" id="2.1.1.186" evidence="6"/>
<evidence type="ECO:0000256" key="4">
    <source>
        <dbReference type="ARBA" id="ARBA00022679"/>
    </source>
</evidence>
<feature type="domain" description="RlmM ferredoxin-like" evidence="10">
    <location>
        <begin position="6"/>
        <end position="74"/>
    </location>
</feature>
<evidence type="ECO:0000256" key="3">
    <source>
        <dbReference type="ARBA" id="ARBA00022603"/>
    </source>
</evidence>
<dbReference type="InterPro" id="IPR011224">
    <property type="entry name" value="rRNA_MeTrfase_M"/>
</dbReference>
<organism evidence="12 13">
    <name type="scientific">Methyloversatilis universalis (strain ATCC BAA-1314 / DSM 25237 / JCM 13912 / CCUG 52030 / FAM5)</name>
    <dbReference type="NCBI Taxonomy" id="1000565"/>
    <lineage>
        <taxon>Bacteria</taxon>
        <taxon>Pseudomonadati</taxon>
        <taxon>Pseudomonadota</taxon>
        <taxon>Betaproteobacteria</taxon>
        <taxon>Nitrosomonadales</taxon>
        <taxon>Sterolibacteriaceae</taxon>
        <taxon>Methyloversatilis</taxon>
    </lineage>
</organism>
<dbReference type="OrthoDB" id="154490at2"/>
<accession>F5RBA7</accession>
<feature type="binding site" evidence="6 8">
    <location>
        <position position="261"/>
    </location>
    <ligand>
        <name>S-adenosyl-L-methionine</name>
        <dbReference type="ChEBI" id="CHEBI:59789"/>
    </ligand>
</feature>
<feature type="binding site" evidence="6 8">
    <location>
        <position position="189"/>
    </location>
    <ligand>
        <name>S-adenosyl-L-methionine</name>
        <dbReference type="ChEBI" id="CHEBI:59789"/>
    </ligand>
</feature>
<dbReference type="PIRSF" id="PIRSF028774">
    <property type="entry name" value="UCP028774"/>
    <property type="match status" value="1"/>
</dbReference>
<dbReference type="Gene3D" id="3.40.50.150">
    <property type="entry name" value="Vaccinia Virus protein VP39"/>
    <property type="match status" value="1"/>
</dbReference>
<dbReference type="NCBIfam" id="NF008734">
    <property type="entry name" value="PRK11760.1"/>
    <property type="match status" value="1"/>
</dbReference>
<evidence type="ECO:0000313" key="12">
    <source>
        <dbReference type="EMBL" id="EGK72243.1"/>
    </source>
</evidence>
<keyword evidence="3 6" id="KW-0489">Methyltransferase</keyword>
<proteinExistence type="inferred from homology"/>
<keyword evidence="1 6" id="KW-0963">Cytoplasm</keyword>
<feature type="active site" description="Proton acceptor" evidence="6 7">
    <location>
        <position position="306"/>
    </location>
</feature>
<dbReference type="EMBL" id="AFHG01000042">
    <property type="protein sequence ID" value="EGK72243.1"/>
    <property type="molecule type" value="Genomic_DNA"/>
</dbReference>
<dbReference type="Gene3D" id="3.30.70.2810">
    <property type="match status" value="1"/>
</dbReference>
<dbReference type="PANTHER" id="PTHR37524:SF2">
    <property type="entry name" value="RIBOSOMAL RNA METHYLTRANSFERASE FTSJ DOMAIN-CONTAINING PROTEIN"/>
    <property type="match status" value="1"/>
</dbReference>
<evidence type="ECO:0000259" key="10">
    <source>
        <dbReference type="Pfam" id="PF18125"/>
    </source>
</evidence>
<reference evidence="12 13" key="1">
    <citation type="journal article" date="2011" name="J. Bacteriol.">
        <title>Genome sequence of Methyloversatilis universalis FAM5T, a methylotrophic representative of the order Rhodocyclales.</title>
        <authorList>
            <person name="Kittichotirat W."/>
            <person name="Good N.M."/>
            <person name="Hall R."/>
            <person name="Bringel F."/>
            <person name="Lajus A."/>
            <person name="Medigue C."/>
            <person name="Smalley N.E."/>
            <person name="Beck D."/>
            <person name="Bumgarner R."/>
            <person name="Vuilleumier S."/>
            <person name="Kalyuzhnaya M.G."/>
        </authorList>
    </citation>
    <scope>NUCLEOTIDE SEQUENCE [LARGE SCALE GENOMIC DNA]</scope>
    <source>
        <strain evidence="13">ATCC BAA-1314 / JCM 13912 / FAM5</strain>
    </source>
</reference>
<evidence type="ECO:0000256" key="7">
    <source>
        <dbReference type="PIRSR" id="PIRSR028774-1"/>
    </source>
</evidence>
<keyword evidence="13" id="KW-1185">Reference proteome</keyword>
<evidence type="ECO:0000256" key="1">
    <source>
        <dbReference type="ARBA" id="ARBA00022490"/>
    </source>
</evidence>
<feature type="binding site" evidence="6 8">
    <location>
        <position position="241"/>
    </location>
    <ligand>
        <name>S-adenosyl-L-methionine</name>
        <dbReference type="ChEBI" id="CHEBI:59789"/>
    </ligand>
</feature>
<evidence type="ECO:0000259" key="11">
    <source>
        <dbReference type="Pfam" id="PF21239"/>
    </source>
</evidence>
<comment type="caution">
    <text evidence="12">The sequence shown here is derived from an EMBL/GenBank/DDBJ whole genome shotgun (WGS) entry which is preliminary data.</text>
</comment>
<comment type="function">
    <text evidence="6">Catalyzes the 2'-O-methylation at nucleotide C2498 in 23S rRNA.</text>
</comment>
<evidence type="ECO:0000313" key="13">
    <source>
        <dbReference type="Proteomes" id="UP000005019"/>
    </source>
</evidence>
<dbReference type="HAMAP" id="MF_01551">
    <property type="entry name" value="23SrRNA_methyltr_M"/>
    <property type="match status" value="1"/>
</dbReference>
<dbReference type="Proteomes" id="UP000005019">
    <property type="component" value="Unassembled WGS sequence"/>
</dbReference>
<feature type="binding site" evidence="6 8">
    <location>
        <position position="277"/>
    </location>
    <ligand>
        <name>S-adenosyl-L-methionine</name>
        <dbReference type="ChEBI" id="CHEBI:59789"/>
    </ligand>
</feature>
<feature type="domain" description="Ribosomal RNA large subunit methyltransferase M THUMP-like" evidence="11">
    <location>
        <begin position="87"/>
        <end position="164"/>
    </location>
</feature>
<dbReference type="InterPro" id="IPR029063">
    <property type="entry name" value="SAM-dependent_MTases_sf"/>
</dbReference>
<dbReference type="SUPFAM" id="SSF53335">
    <property type="entry name" value="S-adenosyl-L-methionine-dependent methyltransferases"/>
    <property type="match status" value="1"/>
</dbReference>
<evidence type="ECO:0000256" key="6">
    <source>
        <dbReference type="HAMAP-Rule" id="MF_01551"/>
    </source>
</evidence>
<dbReference type="InterPro" id="IPR002877">
    <property type="entry name" value="RNA_MeTrfase_FtsJ_dom"/>
</dbReference>
<dbReference type="Pfam" id="PF01728">
    <property type="entry name" value="FtsJ"/>
    <property type="match status" value="1"/>
</dbReference>
<keyword evidence="4 6" id="KW-0808">Transferase</keyword>
<feature type="domain" description="Ribosomal RNA methyltransferase FtsJ" evidence="9">
    <location>
        <begin position="187"/>
        <end position="280"/>
    </location>
</feature>
<dbReference type="GO" id="GO:0006364">
    <property type="term" value="P:rRNA processing"/>
    <property type="evidence" value="ECO:0007669"/>
    <property type="project" value="UniProtKB-UniRule"/>
</dbReference>
<dbReference type="InterPro" id="IPR040739">
    <property type="entry name" value="RlmM_FDX"/>
</dbReference>
<sequence>MKTHLHGLLLYCRPGFERECAQEIADRCGEAGHLVEVSAEPNSGWVEAQAEGGTLWALTRILRWQDLCFARQLLFSGRTVEGMAPGDRVTPLVEAARELCDGYADFLVETPDTDDAKSLSSMIKKLEPHLSQALEEAGAFSDAPDAPRLHILFTATDRATVALSWPGRRSEWLNGIPRLRMPREAPSRSTLKLAEAFHTLLSEDEQERLLKPGMSAVDLGAAPGGWTWQLVSRHISVTAVDNGRMNPELLESGLVVHKREDGFRFVPRKPVDWLVCDMVEQPRRVAALAARWLTQGLCRHAVFNLKLPMKRRYDELQLCTDLIAEAMGDRKYVLRCRQLYHDREEVTCYLGDPGKAGGGGRKRKR</sequence>
<dbReference type="PANTHER" id="PTHR37524">
    <property type="entry name" value="RIBOSOMAL RNA LARGE SUBUNIT METHYLTRANSFERASE M"/>
    <property type="match status" value="1"/>
</dbReference>
<comment type="subunit">
    <text evidence="6">Monomer.</text>
</comment>
<dbReference type="STRING" id="1000565.METUNv1_01548"/>
<evidence type="ECO:0000256" key="2">
    <source>
        <dbReference type="ARBA" id="ARBA00022552"/>
    </source>
</evidence>
<dbReference type="Gene3D" id="3.30.2300.20">
    <property type="match status" value="1"/>
</dbReference>
<dbReference type="eggNOG" id="COG2933">
    <property type="taxonomic scope" value="Bacteria"/>
</dbReference>
<keyword evidence="5 6" id="KW-0949">S-adenosyl-L-methionine</keyword>
<keyword evidence="2 6" id="KW-0698">rRNA processing</keyword>
<dbReference type="GO" id="GO:0008757">
    <property type="term" value="F:S-adenosylmethionine-dependent methyltransferase activity"/>
    <property type="evidence" value="ECO:0007669"/>
    <property type="project" value="UniProtKB-UniRule"/>
</dbReference>
<dbReference type="RefSeq" id="WP_008060458.1">
    <property type="nucleotide sequence ID" value="NZ_AFHG01000042.1"/>
</dbReference>
<dbReference type="AlphaFoldDB" id="F5RBA7"/>
<name>F5RBA7_METUF</name>
<dbReference type="GO" id="GO:0032259">
    <property type="term" value="P:methylation"/>
    <property type="evidence" value="ECO:0007669"/>
    <property type="project" value="UniProtKB-KW"/>
</dbReference>
<dbReference type="Pfam" id="PF18125">
    <property type="entry name" value="RlmM_FDX"/>
    <property type="match status" value="1"/>
</dbReference>
<evidence type="ECO:0000259" key="9">
    <source>
        <dbReference type="Pfam" id="PF01728"/>
    </source>
</evidence>
<comment type="catalytic activity">
    <reaction evidence="6">
        <text>cytidine(2498) in 23S rRNA + S-adenosyl-L-methionine = 2'-O-methylcytidine(2498) in 23S rRNA + S-adenosyl-L-homocysteine + H(+)</text>
        <dbReference type="Rhea" id="RHEA:42788"/>
        <dbReference type="Rhea" id="RHEA-COMP:10244"/>
        <dbReference type="Rhea" id="RHEA-COMP:10245"/>
        <dbReference type="ChEBI" id="CHEBI:15378"/>
        <dbReference type="ChEBI" id="CHEBI:57856"/>
        <dbReference type="ChEBI" id="CHEBI:59789"/>
        <dbReference type="ChEBI" id="CHEBI:74495"/>
        <dbReference type="ChEBI" id="CHEBI:82748"/>
        <dbReference type="EC" id="2.1.1.186"/>
    </reaction>
</comment>
<dbReference type="GO" id="GO:0005737">
    <property type="term" value="C:cytoplasm"/>
    <property type="evidence" value="ECO:0007669"/>
    <property type="project" value="UniProtKB-SubCell"/>
</dbReference>
<comment type="similarity">
    <text evidence="6">Belongs to the class I-like SAM-binding methyltransferase superfamily. RNA methyltransferase RlmE family. RlmM subfamily.</text>
</comment>